<keyword evidence="3" id="KW-0408">Iron</keyword>
<dbReference type="InterPro" id="IPR017896">
    <property type="entry name" value="4Fe4S_Fe-S-bd"/>
</dbReference>
<name>M5PZG8_DESAF</name>
<dbReference type="SUPFAM" id="SSF54862">
    <property type="entry name" value="4Fe-4S ferredoxins"/>
    <property type="match status" value="1"/>
</dbReference>
<dbReference type="Pfam" id="PF12800">
    <property type="entry name" value="Fer4_4"/>
    <property type="match status" value="1"/>
</dbReference>
<evidence type="ECO:0000313" key="8">
    <source>
        <dbReference type="Proteomes" id="UP000011922"/>
    </source>
</evidence>
<evidence type="ECO:0000256" key="1">
    <source>
        <dbReference type="ARBA" id="ARBA00022485"/>
    </source>
</evidence>
<dbReference type="OrthoDB" id="9789030at2"/>
<feature type="region of interest" description="Disordered" evidence="5">
    <location>
        <begin position="237"/>
        <end position="263"/>
    </location>
</feature>
<evidence type="ECO:0000313" key="7">
    <source>
        <dbReference type="EMBL" id="EMG35846.1"/>
    </source>
</evidence>
<feature type="domain" description="4Fe-4S ferredoxin-type" evidence="6">
    <location>
        <begin position="6"/>
        <end position="34"/>
    </location>
</feature>
<organism evidence="7 8">
    <name type="scientific">Desulfocurvibacter africanus PCS</name>
    <dbReference type="NCBI Taxonomy" id="1262666"/>
    <lineage>
        <taxon>Bacteria</taxon>
        <taxon>Pseudomonadati</taxon>
        <taxon>Thermodesulfobacteriota</taxon>
        <taxon>Desulfovibrionia</taxon>
        <taxon>Desulfovibrionales</taxon>
        <taxon>Desulfovibrionaceae</taxon>
        <taxon>Desulfocurvibacter</taxon>
    </lineage>
</organism>
<keyword evidence="2" id="KW-0479">Metal-binding</keyword>
<accession>M5PZG8</accession>
<gene>
    <name evidence="7" type="ORF">PCS_03329</name>
</gene>
<dbReference type="Pfam" id="PF13247">
    <property type="entry name" value="Fer4_11"/>
    <property type="match status" value="1"/>
</dbReference>
<dbReference type="PROSITE" id="PS51379">
    <property type="entry name" value="4FE4S_FER_2"/>
    <property type="match status" value="3"/>
</dbReference>
<protein>
    <submittedName>
        <fullName evidence="7">Fe-S-cluster-containing hydrogenase subunit</fullName>
    </submittedName>
</protein>
<dbReference type="CDD" id="cd10551">
    <property type="entry name" value="PsrB"/>
    <property type="match status" value="1"/>
</dbReference>
<dbReference type="InterPro" id="IPR050954">
    <property type="entry name" value="ET_IronSulfur_Cluster-Binding"/>
</dbReference>
<feature type="domain" description="4Fe-4S ferredoxin-type" evidence="6">
    <location>
        <begin position="53"/>
        <end position="84"/>
    </location>
</feature>
<dbReference type="PROSITE" id="PS00198">
    <property type="entry name" value="4FE4S_FER_1"/>
    <property type="match status" value="1"/>
</dbReference>
<keyword evidence="1" id="KW-0004">4Fe-4S</keyword>
<evidence type="ECO:0000256" key="2">
    <source>
        <dbReference type="ARBA" id="ARBA00022723"/>
    </source>
</evidence>
<comment type="caution">
    <text evidence="7">The sequence shown here is derived from an EMBL/GenBank/DDBJ whole genome shotgun (WGS) entry which is preliminary data.</text>
</comment>
<dbReference type="EMBL" id="AOSV01000038">
    <property type="protein sequence ID" value="EMG35846.1"/>
    <property type="molecule type" value="Genomic_DNA"/>
</dbReference>
<dbReference type="GO" id="GO:0051539">
    <property type="term" value="F:4 iron, 4 sulfur cluster binding"/>
    <property type="evidence" value="ECO:0007669"/>
    <property type="project" value="UniProtKB-KW"/>
</dbReference>
<dbReference type="PATRIC" id="fig|1262666.3.peg.3381"/>
<dbReference type="GO" id="GO:0046872">
    <property type="term" value="F:metal ion binding"/>
    <property type="evidence" value="ECO:0007669"/>
    <property type="project" value="UniProtKB-KW"/>
</dbReference>
<dbReference type="PANTHER" id="PTHR43177">
    <property type="entry name" value="PROTEIN NRFC"/>
    <property type="match status" value="1"/>
</dbReference>
<evidence type="ECO:0000256" key="3">
    <source>
        <dbReference type="ARBA" id="ARBA00023004"/>
    </source>
</evidence>
<dbReference type="InterPro" id="IPR017900">
    <property type="entry name" value="4Fe4S_Fe_S_CS"/>
</dbReference>
<dbReference type="Gene3D" id="3.30.70.20">
    <property type="match status" value="2"/>
</dbReference>
<keyword evidence="4" id="KW-0411">Iron-sulfur</keyword>
<feature type="compositionally biased region" description="Basic and acidic residues" evidence="5">
    <location>
        <begin position="239"/>
        <end position="263"/>
    </location>
</feature>
<dbReference type="AlphaFoldDB" id="M5PZG8"/>
<sequence length="263" mass="28192">MNKPQYAMVIDSSRCIDCKGCVASCKVANKVPEGHFRNWVKQSTPVVAVGKGAGQHFQPGACMHCDNPTCVQACPTGATWKDPATGMVEIDRGLCIGCGNCIAACPYGARYRHATLRVADKCDYCAERRAHGLGPACVDTCPTKARVFGDINDPNSEAAILLAANQDRIVRVVNQKSDTKPNMYYIAATAPLDWTVEAKMPTPMKLMADALTPGLRVAVGLAGLGALAMLGRQLLTPASKEHDEDNQNDQGERVTERNAETEA</sequence>
<dbReference type="PANTHER" id="PTHR43177:SF3">
    <property type="entry name" value="PROTEIN NRFC HOMOLOG"/>
    <property type="match status" value="1"/>
</dbReference>
<proteinExistence type="predicted"/>
<dbReference type="Proteomes" id="UP000011922">
    <property type="component" value="Unassembled WGS sequence"/>
</dbReference>
<evidence type="ECO:0000256" key="4">
    <source>
        <dbReference type="ARBA" id="ARBA00023014"/>
    </source>
</evidence>
<feature type="domain" description="4Fe-4S ferredoxin-type" evidence="6">
    <location>
        <begin position="86"/>
        <end position="115"/>
    </location>
</feature>
<dbReference type="RefSeq" id="WP_005989226.1">
    <property type="nucleotide sequence ID" value="NZ_AOSV01000038.1"/>
</dbReference>
<reference evidence="7 8" key="1">
    <citation type="journal article" date="2013" name="Genome Announc.">
        <title>Draft Genome Sequence for Desulfovibrio africanus Strain PCS.</title>
        <authorList>
            <person name="Brown S.D."/>
            <person name="Utturkar S.M."/>
            <person name="Arkin A.P."/>
            <person name="Deutschbauer A.M."/>
            <person name="Elias D.A."/>
            <person name="Hazen T.C."/>
            <person name="Chakraborty R."/>
        </authorList>
    </citation>
    <scope>NUCLEOTIDE SEQUENCE [LARGE SCALE GENOMIC DNA]</scope>
    <source>
        <strain evidence="7 8">PCS</strain>
    </source>
</reference>
<evidence type="ECO:0000259" key="6">
    <source>
        <dbReference type="PROSITE" id="PS51379"/>
    </source>
</evidence>
<evidence type="ECO:0000256" key="5">
    <source>
        <dbReference type="SAM" id="MobiDB-lite"/>
    </source>
</evidence>